<gene>
    <name evidence="1" type="ORF">D8S82_24270</name>
</gene>
<dbReference type="PIRSF" id="PIRSF015736">
    <property type="entry name" value="MI"/>
    <property type="match status" value="1"/>
</dbReference>
<dbReference type="PANTHER" id="PTHR40267:SF1">
    <property type="entry name" value="BLR3294 PROTEIN"/>
    <property type="match status" value="1"/>
</dbReference>
<evidence type="ECO:0000313" key="2">
    <source>
        <dbReference type="Proteomes" id="UP000315759"/>
    </source>
</evidence>
<keyword evidence="2" id="KW-1185">Reference proteome</keyword>
<sequence length="265" mass="27358">MAESPVPSDHSAATELRVARIGMIVPSSNTCVEPTTYRMLGERADVSVHFTRIPVTRVGLDGTSDAQFATTAMEAAALLLASADVDVIAWNGTAGSWLGSAHDRAITEAITAATGVRAVTSTQALMKAFAVLRVRNVGIVTPYPDDMNAKIGTCYRDEGITTTAAHGFGLTETTDISRIRPEDLVAPTRQVVQSAPDAIAYVCTNLHGAGAVEGAEAELGVPVIDSVAITLAACLAVVGAGPLDPRWAPDLAGSFGVTSAAPTRS</sequence>
<dbReference type="Gene3D" id="3.40.50.12500">
    <property type="match status" value="1"/>
</dbReference>
<dbReference type="Proteomes" id="UP000315759">
    <property type="component" value="Unassembled WGS sequence"/>
</dbReference>
<comment type="caution">
    <text evidence="1">The sequence shown here is derived from an EMBL/GenBank/DDBJ whole genome shotgun (WGS) entry which is preliminary data.</text>
</comment>
<name>A0A544VVK6_9MYCO</name>
<accession>A0A544VVK6</accession>
<evidence type="ECO:0000313" key="1">
    <source>
        <dbReference type="EMBL" id="TQR84002.1"/>
    </source>
</evidence>
<protein>
    <submittedName>
        <fullName evidence="1">Asp/Glu racemase</fullName>
    </submittedName>
</protein>
<dbReference type="AlphaFoldDB" id="A0A544VVK6"/>
<reference evidence="1 2" key="1">
    <citation type="submission" date="2018-10" db="EMBL/GenBank/DDBJ databases">
        <title>Draft genome of Mycobacterium hodleri strain B.</title>
        <authorList>
            <person name="Amande T.J."/>
            <person name="Mcgenity T.J."/>
        </authorList>
    </citation>
    <scope>NUCLEOTIDE SEQUENCE [LARGE SCALE GENOMIC DNA]</scope>
    <source>
        <strain evidence="1 2">B</strain>
    </source>
</reference>
<organism evidence="1 2">
    <name type="scientific">Mycolicibacterium hodleri</name>
    <dbReference type="NCBI Taxonomy" id="49897"/>
    <lineage>
        <taxon>Bacteria</taxon>
        <taxon>Bacillati</taxon>
        <taxon>Actinomycetota</taxon>
        <taxon>Actinomycetes</taxon>
        <taxon>Mycobacteriales</taxon>
        <taxon>Mycobacteriaceae</taxon>
        <taxon>Mycolicibacterium</taxon>
    </lineage>
</organism>
<dbReference type="InterPro" id="IPR026286">
    <property type="entry name" value="MaiA/AMDase"/>
</dbReference>
<dbReference type="Pfam" id="PF17645">
    <property type="entry name" value="Amdase"/>
    <property type="match status" value="1"/>
</dbReference>
<proteinExistence type="predicted"/>
<dbReference type="PANTHER" id="PTHR40267">
    <property type="entry name" value="BLR3294 PROTEIN"/>
    <property type="match status" value="1"/>
</dbReference>
<dbReference type="InterPro" id="IPR053714">
    <property type="entry name" value="Iso_Racemase_Enz_sf"/>
</dbReference>
<dbReference type="RefSeq" id="WP_142554550.1">
    <property type="nucleotide sequence ID" value="NZ_VIFX01000036.1"/>
</dbReference>
<dbReference type="EMBL" id="VIFX01000036">
    <property type="protein sequence ID" value="TQR84002.1"/>
    <property type="molecule type" value="Genomic_DNA"/>
</dbReference>